<gene>
    <name evidence="1" type="ORF">F5897_000265</name>
</gene>
<organism evidence="1 2">
    <name type="scientific">Canibacter oris</name>
    <dbReference type="NCBI Taxonomy" id="1365628"/>
    <lineage>
        <taxon>Bacteria</taxon>
        <taxon>Bacillati</taxon>
        <taxon>Actinomycetota</taxon>
        <taxon>Actinomycetes</taxon>
        <taxon>Micrococcales</taxon>
        <taxon>Microbacteriaceae</taxon>
        <taxon>Canibacter</taxon>
    </lineage>
</organism>
<keyword evidence="2" id="KW-1185">Reference proteome</keyword>
<dbReference type="RefSeq" id="WP_124824299.1">
    <property type="nucleotide sequence ID" value="NZ_JACIFD010000002.1"/>
</dbReference>
<accession>A0A840DBW9</accession>
<evidence type="ECO:0000313" key="2">
    <source>
        <dbReference type="Proteomes" id="UP000571183"/>
    </source>
</evidence>
<protein>
    <submittedName>
        <fullName evidence="1">Uncharacterized protein</fullName>
    </submittedName>
</protein>
<dbReference type="InterPro" id="IPR045596">
    <property type="entry name" value="DUF6459"/>
</dbReference>
<dbReference type="Pfam" id="PF20060">
    <property type="entry name" value="DUF6459"/>
    <property type="match status" value="1"/>
</dbReference>
<name>A0A840DBW9_9MICO</name>
<comment type="caution">
    <text evidence="1">The sequence shown here is derived from an EMBL/GenBank/DDBJ whole genome shotgun (WGS) entry which is preliminary data.</text>
</comment>
<dbReference type="AlphaFoldDB" id="A0A840DBW9"/>
<dbReference type="EMBL" id="JACIFD010000002">
    <property type="protein sequence ID" value="MBB4070981.1"/>
    <property type="molecule type" value="Genomic_DNA"/>
</dbReference>
<sequence>MSPRNDLAADYQQHAPDPPSNSFLCGLALFAAEVVHCGRPVATLSSSITPAVSQQLQLQQRIVLGAAAQRNTKREPITWVRQRPLIHTFRTADDCLDCVATLVKQRRAFAVAIRLKYTHGKWRAEEITVL</sequence>
<dbReference type="Proteomes" id="UP000571183">
    <property type="component" value="Unassembled WGS sequence"/>
</dbReference>
<evidence type="ECO:0000313" key="1">
    <source>
        <dbReference type="EMBL" id="MBB4070981.1"/>
    </source>
</evidence>
<reference evidence="1" key="1">
    <citation type="submission" date="2020-08" db="EMBL/GenBank/DDBJ databases">
        <title>Sequencing the genomes of 1000 actinobacteria strains.</title>
        <authorList>
            <person name="Klenk H.-P."/>
        </authorList>
    </citation>
    <scope>NUCLEOTIDE SEQUENCE [LARGE SCALE GENOMIC DNA]</scope>
    <source>
        <strain evidence="1">DSM 27064</strain>
    </source>
</reference>
<proteinExistence type="predicted"/>